<reference evidence="4" key="1">
    <citation type="submission" date="2020-12" db="EMBL/GenBank/DDBJ databases">
        <title>Metabolic potential, ecology and presence of endohyphal bacteria is reflected in genomic diversity of Mucoromycotina.</title>
        <authorList>
            <person name="Muszewska A."/>
            <person name="Okrasinska A."/>
            <person name="Steczkiewicz K."/>
            <person name="Drgas O."/>
            <person name="Orlowska M."/>
            <person name="Perlinska-Lenart U."/>
            <person name="Aleksandrzak-Piekarczyk T."/>
            <person name="Szatraj K."/>
            <person name="Zielenkiewicz U."/>
            <person name="Pilsyk S."/>
            <person name="Malc E."/>
            <person name="Mieczkowski P."/>
            <person name="Kruszewska J.S."/>
            <person name="Biernat P."/>
            <person name="Pawlowska J."/>
        </authorList>
    </citation>
    <scope>NUCLEOTIDE SEQUENCE</scope>
    <source>
        <strain evidence="4">WA0000067209</strain>
    </source>
</reference>
<dbReference type="InterPro" id="IPR052744">
    <property type="entry name" value="GPAT/DAPAT"/>
</dbReference>
<evidence type="ECO:0000259" key="3">
    <source>
        <dbReference type="SMART" id="SM00563"/>
    </source>
</evidence>
<keyword evidence="2" id="KW-0812">Transmembrane</keyword>
<dbReference type="InterPro" id="IPR002123">
    <property type="entry name" value="Plipid/glycerol_acylTrfase"/>
</dbReference>
<feature type="transmembrane region" description="Helical" evidence="2">
    <location>
        <begin position="450"/>
        <end position="477"/>
    </location>
</feature>
<organism evidence="4 5">
    <name type="scientific">Mortierella isabellina</name>
    <name type="common">Filamentous fungus</name>
    <name type="synonym">Umbelopsis isabellina</name>
    <dbReference type="NCBI Taxonomy" id="91625"/>
    <lineage>
        <taxon>Eukaryota</taxon>
        <taxon>Fungi</taxon>
        <taxon>Fungi incertae sedis</taxon>
        <taxon>Mucoromycota</taxon>
        <taxon>Mucoromycotina</taxon>
        <taxon>Umbelopsidomycetes</taxon>
        <taxon>Umbelopsidales</taxon>
        <taxon>Umbelopsidaceae</taxon>
        <taxon>Umbelopsis</taxon>
    </lineage>
</organism>
<evidence type="ECO:0000313" key="4">
    <source>
        <dbReference type="EMBL" id="KAG2174361.1"/>
    </source>
</evidence>
<feature type="compositionally biased region" description="Polar residues" evidence="1">
    <location>
        <begin position="642"/>
        <end position="652"/>
    </location>
</feature>
<dbReference type="GO" id="GO:0008654">
    <property type="term" value="P:phospholipid biosynthetic process"/>
    <property type="evidence" value="ECO:0007669"/>
    <property type="project" value="TreeGrafter"/>
</dbReference>
<accession>A0A8H7PJD3</accession>
<dbReference type="SUPFAM" id="SSF69593">
    <property type="entry name" value="Glycerol-3-phosphate (1)-acyltransferase"/>
    <property type="match status" value="1"/>
</dbReference>
<sequence>MEKKHELLSDKRKHAIVYDAMRCGFWGISKIFFKEIETSGTHLVPSKGPCIFIVGPHANQFVDPILVSTSNPRRSFSLIAAKSYSRPLFGRVAKIQQAIPVVRPQDLVYTGKGTIFLDSFDPTLVRGNFTLFTKQLSSRFFLILSKTVKLEVVEVISDTAIRIRQEVEDQPTLSALKDGGGIRFKIMPHIDQKGLYKNVNEKLSNGDCITIFPEGGSHDRTELLPLKAGFAIMALDAMANDPSIDVKIVPIGLNYFHPDQFRSRAVVSFGQPVSVPRSEVEKYKTGGIQKREAVTKLIKAGREALMTVTVNSPDYETLKAAQAARRLYRPVHHKLSISQVVDLNRRFMIGFTELRDQPELQNLLRQVQDYNQTLAQFGIRDHQVERLKLTPFQAARLLVARVLKLSSFAVLAIPSAIMNLPIIALCRYISKRKQRFALAESSVKITGKDVVATWKIIVACFAAPALYAGYSLLYFVYLSRQYPTMSRRRRAIKAIISWAIQPILHYSLMRCGETGIATYRSIKPLFLAITDPNASKRIKEMRAGLSESITKLVQSKGPAIFEDFDDAQRARKEEKKGTVKHDLVDRIHNHHLDWLDDSTIFNWRGDQSDMDSDDDVFEIFEKRRAIKVEPSPLRAMSPIMSQPLPSSSTPVHPTQEVVSKGGRKPRTRTTSLGAGLAEGFNVKKMSQLSRTKSFQEVSAALSSGVDLKESPTIETR</sequence>
<dbReference type="Pfam" id="PF01553">
    <property type="entry name" value="Acyltransferase"/>
    <property type="match status" value="1"/>
</dbReference>
<evidence type="ECO:0000256" key="1">
    <source>
        <dbReference type="SAM" id="MobiDB-lite"/>
    </source>
</evidence>
<dbReference type="Proteomes" id="UP000654370">
    <property type="component" value="Unassembled WGS sequence"/>
</dbReference>
<feature type="domain" description="Phospholipid/glycerol acyltransferase" evidence="3">
    <location>
        <begin position="51"/>
        <end position="256"/>
    </location>
</feature>
<evidence type="ECO:0000313" key="5">
    <source>
        <dbReference type="Proteomes" id="UP000654370"/>
    </source>
</evidence>
<evidence type="ECO:0000256" key="2">
    <source>
        <dbReference type="SAM" id="Phobius"/>
    </source>
</evidence>
<dbReference type="PANTHER" id="PTHR31605">
    <property type="entry name" value="GLYCEROL-3-PHOSPHATE O-ACYLTRANSFERASE 1"/>
    <property type="match status" value="1"/>
</dbReference>
<gene>
    <name evidence="4" type="ORF">INT43_004384</name>
</gene>
<keyword evidence="2" id="KW-0472">Membrane</keyword>
<dbReference type="OrthoDB" id="2427554at2759"/>
<dbReference type="AlphaFoldDB" id="A0A8H7PJD3"/>
<feature type="transmembrane region" description="Helical" evidence="2">
    <location>
        <begin position="408"/>
        <end position="429"/>
    </location>
</feature>
<keyword evidence="2" id="KW-1133">Transmembrane helix</keyword>
<dbReference type="SMART" id="SM00563">
    <property type="entry name" value="PlsC"/>
    <property type="match status" value="1"/>
</dbReference>
<dbReference type="GO" id="GO:0004366">
    <property type="term" value="F:glycerol-3-phosphate O-acyltransferase activity"/>
    <property type="evidence" value="ECO:0007669"/>
    <property type="project" value="TreeGrafter"/>
</dbReference>
<dbReference type="PANTHER" id="PTHR31605:SF0">
    <property type="entry name" value="GLYCEROL-3-PHOSPHATE O-ACYLTRANSFERASE 1"/>
    <property type="match status" value="1"/>
</dbReference>
<feature type="region of interest" description="Disordered" evidence="1">
    <location>
        <begin position="642"/>
        <end position="671"/>
    </location>
</feature>
<dbReference type="EMBL" id="JAEPQZ010000013">
    <property type="protein sequence ID" value="KAG2174361.1"/>
    <property type="molecule type" value="Genomic_DNA"/>
</dbReference>
<keyword evidence="5" id="KW-1185">Reference proteome</keyword>
<name>A0A8H7PJD3_MORIS</name>
<comment type="caution">
    <text evidence="4">The sequence shown here is derived from an EMBL/GenBank/DDBJ whole genome shotgun (WGS) entry which is preliminary data.</text>
</comment>
<dbReference type="GO" id="GO:0016287">
    <property type="term" value="F:glycerone-phosphate O-acyltransferase activity"/>
    <property type="evidence" value="ECO:0007669"/>
    <property type="project" value="TreeGrafter"/>
</dbReference>
<protein>
    <recommendedName>
        <fullName evidence="3">Phospholipid/glycerol acyltransferase domain-containing protein</fullName>
    </recommendedName>
</protein>
<proteinExistence type="predicted"/>